<reference evidence="5 6" key="2">
    <citation type="submission" date="2018-11" db="EMBL/GenBank/DDBJ databases">
        <authorList>
            <consortium name="Pathogen Informatics"/>
        </authorList>
    </citation>
    <scope>NUCLEOTIDE SEQUENCE [LARGE SCALE GENOMIC DNA]</scope>
</reference>
<dbReference type="WBParaSite" id="NBR_0001633801-mRNA-1">
    <property type="protein sequence ID" value="NBR_0001633801-mRNA-1"/>
    <property type="gene ID" value="NBR_0001633801"/>
</dbReference>
<evidence type="ECO:0000256" key="3">
    <source>
        <dbReference type="SAM" id="Phobius"/>
    </source>
</evidence>
<feature type="compositionally biased region" description="Acidic residues" evidence="2">
    <location>
        <begin position="81"/>
        <end position="90"/>
    </location>
</feature>
<dbReference type="PANTHER" id="PTHR46219:SF5">
    <property type="entry name" value="SHKT DOMAIN-CONTAINING PROTEIN"/>
    <property type="match status" value="1"/>
</dbReference>
<keyword evidence="6" id="KW-1185">Reference proteome</keyword>
<evidence type="ECO:0000256" key="1">
    <source>
        <dbReference type="PROSITE-ProRule" id="PRU01005"/>
    </source>
</evidence>
<organism evidence="7">
    <name type="scientific">Nippostrongylus brasiliensis</name>
    <name type="common">Rat hookworm</name>
    <dbReference type="NCBI Taxonomy" id="27835"/>
    <lineage>
        <taxon>Eukaryota</taxon>
        <taxon>Metazoa</taxon>
        <taxon>Ecdysozoa</taxon>
        <taxon>Nematoda</taxon>
        <taxon>Chromadorea</taxon>
        <taxon>Rhabditida</taxon>
        <taxon>Rhabditina</taxon>
        <taxon>Rhabditomorpha</taxon>
        <taxon>Strongyloidea</taxon>
        <taxon>Heligmosomidae</taxon>
        <taxon>Nippostrongylus</taxon>
    </lineage>
</organism>
<evidence type="ECO:0000313" key="5">
    <source>
        <dbReference type="EMBL" id="VDL79934.1"/>
    </source>
</evidence>
<keyword evidence="3" id="KW-1133">Transmembrane helix</keyword>
<keyword evidence="3" id="KW-0472">Membrane</keyword>
<dbReference type="Proteomes" id="UP000271162">
    <property type="component" value="Unassembled WGS sequence"/>
</dbReference>
<comment type="caution">
    <text evidence="1">Lacks conserved residue(s) required for the propagation of feature annotation.</text>
</comment>
<feature type="domain" description="ShKT" evidence="4">
    <location>
        <begin position="164"/>
        <end position="196"/>
    </location>
</feature>
<dbReference type="InterPro" id="IPR003582">
    <property type="entry name" value="ShKT_dom"/>
</dbReference>
<dbReference type="PROSITE" id="PS51670">
    <property type="entry name" value="SHKT"/>
    <property type="match status" value="1"/>
</dbReference>
<feature type="region of interest" description="Disordered" evidence="2">
    <location>
        <begin position="61"/>
        <end position="107"/>
    </location>
</feature>
<accession>A0A0N4YHJ8</accession>
<feature type="compositionally biased region" description="Acidic residues" evidence="2">
    <location>
        <begin position="62"/>
        <end position="72"/>
    </location>
</feature>
<sequence>MYSNVVMLFWGVLAFFGVYMESAALMFVAYMVNIDGERTTIFSQDQTSTNKEPQTTMIATEPGDEYYDDDESTGTQTSAVPEDEATEESPEGTSTEEKSDTTVTTDEGMISTTLLPETMEENAGAETENATGMEGTLSTTALSEATETTNPQVTKALEDEGEETTATDEVNCCASLRYCSYIRLMRQQCPRTCGFCSNRRRPVESDAERDSECRDRVINRKGRSVCRRQQRLCKVAAYQKLMKELCPLTCGFCSPNVKSASTELEGENSQVLLTVYLGECGLIPDCADSRVSTACNLRRMVCRHSNTPLTIRRQMEAQCAVTCGVCSKMR</sequence>
<evidence type="ECO:0000313" key="6">
    <source>
        <dbReference type="Proteomes" id="UP000271162"/>
    </source>
</evidence>
<proteinExistence type="predicted"/>
<dbReference type="EMBL" id="UYSL01022152">
    <property type="protein sequence ID" value="VDL79934.1"/>
    <property type="molecule type" value="Genomic_DNA"/>
</dbReference>
<evidence type="ECO:0000259" key="4">
    <source>
        <dbReference type="PROSITE" id="PS51670"/>
    </source>
</evidence>
<gene>
    <name evidence="5" type="ORF">NBR_LOCUS16339</name>
</gene>
<dbReference type="PANTHER" id="PTHR46219">
    <property type="entry name" value="PROTEIN CBG11138"/>
    <property type="match status" value="1"/>
</dbReference>
<dbReference type="AlphaFoldDB" id="A0A0N4YHJ8"/>
<dbReference type="STRING" id="27835.A0A0N4YHJ8"/>
<feature type="transmembrane region" description="Helical" evidence="3">
    <location>
        <begin position="6"/>
        <end position="32"/>
    </location>
</feature>
<evidence type="ECO:0000313" key="7">
    <source>
        <dbReference type="WBParaSite" id="NBR_0001633801-mRNA-1"/>
    </source>
</evidence>
<name>A0A0N4YHJ8_NIPBR</name>
<evidence type="ECO:0000256" key="2">
    <source>
        <dbReference type="SAM" id="MobiDB-lite"/>
    </source>
</evidence>
<keyword evidence="3" id="KW-0812">Transmembrane</keyword>
<reference evidence="7" key="1">
    <citation type="submission" date="2017-02" db="UniProtKB">
        <authorList>
            <consortium name="WormBaseParasite"/>
        </authorList>
    </citation>
    <scope>IDENTIFICATION</scope>
</reference>
<dbReference type="SMART" id="SM00254">
    <property type="entry name" value="ShKT"/>
    <property type="match status" value="3"/>
</dbReference>
<dbReference type="Pfam" id="PF01549">
    <property type="entry name" value="ShK"/>
    <property type="match status" value="3"/>
</dbReference>
<dbReference type="Gene3D" id="1.10.10.1940">
    <property type="match status" value="2"/>
</dbReference>
<protein>
    <submittedName>
        <fullName evidence="7">ShKT domain-containing protein</fullName>
    </submittedName>
</protein>